<dbReference type="GO" id="GO:0030288">
    <property type="term" value="C:outer membrane-bounded periplasmic space"/>
    <property type="evidence" value="ECO:0007669"/>
    <property type="project" value="TreeGrafter"/>
</dbReference>
<evidence type="ECO:0000259" key="2">
    <source>
        <dbReference type="Pfam" id="PF00149"/>
    </source>
</evidence>
<dbReference type="Pfam" id="PF00149">
    <property type="entry name" value="Metallophos"/>
    <property type="match status" value="1"/>
</dbReference>
<dbReference type="AlphaFoldDB" id="E4T5I5"/>
<dbReference type="InterPro" id="IPR004843">
    <property type="entry name" value="Calcineurin-like_PHP"/>
</dbReference>
<gene>
    <name evidence="3" type="ordered locus">Palpr_1840</name>
</gene>
<evidence type="ECO:0000256" key="1">
    <source>
        <dbReference type="ARBA" id="ARBA00006654"/>
    </source>
</evidence>
<sequence length="294" mass="32734">MKKQHTYLKIKSNFSSPSGVRGFLLMLAFISVSVFSQQKIKLVILHTNDTHSQVEPTEKSSLQTSDMGGYARRMGEISKIRQQEKNVLLVDAGDYSQGSPYFNFFNGRVEIDAMNRMQYDAGTLGNHEFDNGIDTLAVVLKTARFPLISSNYDFGKTALSGMIKPYIVLQRAGLRIGIMALDVNPKSLIFDKNYKGMEYEDPFIKANEISTLLKKEEKCDVIICLSHLGANGAEVNDFDIAHKSRYIDVIIGGHSHSMINNTTEKNAAGKPIVIAQVGKSGLYLGRVELELEKK</sequence>
<dbReference type="PANTHER" id="PTHR11575:SF24">
    <property type="entry name" value="5'-NUCLEOTIDASE"/>
    <property type="match status" value="1"/>
</dbReference>
<accession>E4T5I5</accession>
<dbReference type="GO" id="GO:0009166">
    <property type="term" value="P:nucleotide catabolic process"/>
    <property type="evidence" value="ECO:0007669"/>
    <property type="project" value="InterPro"/>
</dbReference>
<dbReference type="eggNOG" id="COG0737">
    <property type="taxonomic scope" value="Bacteria"/>
</dbReference>
<dbReference type="PANTHER" id="PTHR11575">
    <property type="entry name" value="5'-NUCLEOTIDASE-RELATED"/>
    <property type="match status" value="1"/>
</dbReference>
<evidence type="ECO:0000313" key="4">
    <source>
        <dbReference type="Proteomes" id="UP000008718"/>
    </source>
</evidence>
<proteinExistence type="inferred from homology"/>
<dbReference type="EMBL" id="CP002345">
    <property type="protein sequence ID" value="ADQ79979.1"/>
    <property type="molecule type" value="Genomic_DNA"/>
</dbReference>
<dbReference type="Proteomes" id="UP000008718">
    <property type="component" value="Chromosome"/>
</dbReference>
<dbReference type="STRING" id="694427.Palpr_1840"/>
<dbReference type="RefSeq" id="WP_013445348.1">
    <property type="nucleotide sequence ID" value="NC_014734.1"/>
</dbReference>
<comment type="similarity">
    <text evidence="1">Belongs to the 5'-nucleotidase family.</text>
</comment>
<name>E4T5I5_PALPW</name>
<dbReference type="PROSITE" id="PS00786">
    <property type="entry name" value="5_NUCLEOTIDASE_2"/>
    <property type="match status" value="1"/>
</dbReference>
<reference key="1">
    <citation type="submission" date="2010-11" db="EMBL/GenBank/DDBJ databases">
        <title>The complete genome of Paludibacter propionicigenes DSM 17365.</title>
        <authorList>
            <consortium name="US DOE Joint Genome Institute (JGI-PGF)"/>
            <person name="Lucas S."/>
            <person name="Copeland A."/>
            <person name="Lapidus A."/>
            <person name="Bruce D."/>
            <person name="Goodwin L."/>
            <person name="Pitluck S."/>
            <person name="Kyrpides N."/>
            <person name="Mavromatis K."/>
            <person name="Ivanova N."/>
            <person name="Munk A.C."/>
            <person name="Brettin T."/>
            <person name="Detter J.C."/>
            <person name="Han C."/>
            <person name="Tapia R."/>
            <person name="Land M."/>
            <person name="Hauser L."/>
            <person name="Markowitz V."/>
            <person name="Cheng J.-F."/>
            <person name="Hugenholtz P."/>
            <person name="Woyke T."/>
            <person name="Wu D."/>
            <person name="Gronow S."/>
            <person name="Wellnitz S."/>
            <person name="Brambilla E."/>
            <person name="Klenk H.-P."/>
            <person name="Eisen J.A."/>
        </authorList>
    </citation>
    <scope>NUCLEOTIDE SEQUENCE</scope>
    <source>
        <strain>WB4</strain>
    </source>
</reference>
<dbReference type="CDD" id="cd00845">
    <property type="entry name" value="MPP_UshA_N_like"/>
    <property type="match status" value="1"/>
</dbReference>
<dbReference type="SUPFAM" id="SSF56300">
    <property type="entry name" value="Metallo-dependent phosphatases"/>
    <property type="match status" value="1"/>
</dbReference>
<dbReference type="PRINTS" id="PR01607">
    <property type="entry name" value="APYRASEFAMLY"/>
</dbReference>
<feature type="domain" description="Calcineurin-like phosphoesterase" evidence="2">
    <location>
        <begin position="43"/>
        <end position="257"/>
    </location>
</feature>
<dbReference type="PROSITE" id="PS00785">
    <property type="entry name" value="5_NUCLEOTIDASE_1"/>
    <property type="match status" value="1"/>
</dbReference>
<evidence type="ECO:0000313" key="3">
    <source>
        <dbReference type="EMBL" id="ADQ79979.1"/>
    </source>
</evidence>
<dbReference type="InterPro" id="IPR006179">
    <property type="entry name" value="5_nucleotidase/apyrase"/>
</dbReference>
<dbReference type="KEGG" id="ppn:Palpr_1840"/>
<protein>
    <submittedName>
        <fullName evidence="3">Metallophosphoesterase</fullName>
    </submittedName>
</protein>
<dbReference type="GO" id="GO:0046872">
    <property type="term" value="F:metal ion binding"/>
    <property type="evidence" value="ECO:0007669"/>
    <property type="project" value="InterPro"/>
</dbReference>
<reference evidence="3 4" key="2">
    <citation type="journal article" date="2011" name="Stand. Genomic Sci.">
        <title>Complete genome sequence of Paludibacter propionicigenes type strain (WB4).</title>
        <authorList>
            <person name="Gronow S."/>
            <person name="Munk C."/>
            <person name="Lapidus A."/>
            <person name="Nolan M."/>
            <person name="Lucas S."/>
            <person name="Hammon N."/>
            <person name="Deshpande S."/>
            <person name="Cheng J.F."/>
            <person name="Tapia R."/>
            <person name="Han C."/>
            <person name="Goodwin L."/>
            <person name="Pitluck S."/>
            <person name="Liolios K."/>
            <person name="Ivanova N."/>
            <person name="Mavromatis K."/>
            <person name="Mikhailova N."/>
            <person name="Pati A."/>
            <person name="Chen A."/>
            <person name="Palaniappan K."/>
            <person name="Land M."/>
            <person name="Hauser L."/>
            <person name="Chang Y.J."/>
            <person name="Jeffries C.D."/>
            <person name="Brambilla E."/>
            <person name="Rohde M."/>
            <person name="Goker M."/>
            <person name="Detter J.C."/>
            <person name="Woyke T."/>
            <person name="Bristow J."/>
            <person name="Eisen J.A."/>
            <person name="Markowitz V."/>
            <person name="Hugenholtz P."/>
            <person name="Kyrpides N.C."/>
            <person name="Klenk H.P."/>
        </authorList>
    </citation>
    <scope>NUCLEOTIDE SEQUENCE [LARGE SCALE GENOMIC DNA]</scope>
    <source>
        <strain evidence="4">DSM 17365 / JCM 13257 / WB4</strain>
    </source>
</reference>
<dbReference type="InterPro" id="IPR006146">
    <property type="entry name" value="5'-Nucleotdase_CS"/>
</dbReference>
<dbReference type="Gene3D" id="3.60.21.10">
    <property type="match status" value="1"/>
</dbReference>
<keyword evidence="4" id="KW-1185">Reference proteome</keyword>
<dbReference type="HOGENOM" id="CLU_005854_0_1_10"/>
<dbReference type="GO" id="GO:0000166">
    <property type="term" value="F:nucleotide binding"/>
    <property type="evidence" value="ECO:0007669"/>
    <property type="project" value="InterPro"/>
</dbReference>
<organism evidence="3 4">
    <name type="scientific">Paludibacter propionicigenes (strain DSM 17365 / JCM 13257 / WB4)</name>
    <dbReference type="NCBI Taxonomy" id="694427"/>
    <lineage>
        <taxon>Bacteria</taxon>
        <taxon>Pseudomonadati</taxon>
        <taxon>Bacteroidota</taxon>
        <taxon>Bacteroidia</taxon>
        <taxon>Bacteroidales</taxon>
        <taxon>Paludibacteraceae</taxon>
        <taxon>Paludibacter</taxon>
    </lineage>
</organism>
<dbReference type="InterPro" id="IPR029052">
    <property type="entry name" value="Metallo-depent_PP-like"/>
</dbReference>
<dbReference type="GO" id="GO:0016788">
    <property type="term" value="F:hydrolase activity, acting on ester bonds"/>
    <property type="evidence" value="ECO:0007669"/>
    <property type="project" value="InterPro"/>
</dbReference>